<evidence type="ECO:0000313" key="2">
    <source>
        <dbReference type="Proteomes" id="UP000176498"/>
    </source>
</evidence>
<proteinExistence type="predicted"/>
<comment type="caution">
    <text evidence="1">The sequence shown here is derived from an EMBL/GenBank/DDBJ whole genome shotgun (WGS) entry which is preliminary data.</text>
</comment>
<dbReference type="AlphaFoldDB" id="A0A1G1XMI6"/>
<reference evidence="1 2" key="1">
    <citation type="journal article" date="2016" name="Nat. Commun.">
        <title>Thousands of microbial genomes shed light on interconnected biogeochemical processes in an aquifer system.</title>
        <authorList>
            <person name="Anantharaman K."/>
            <person name="Brown C.T."/>
            <person name="Hug L.A."/>
            <person name="Sharon I."/>
            <person name="Castelle C.J."/>
            <person name="Probst A.J."/>
            <person name="Thomas B.C."/>
            <person name="Singh A."/>
            <person name="Wilkins M.J."/>
            <person name="Karaoz U."/>
            <person name="Brodie E.L."/>
            <person name="Williams K.H."/>
            <person name="Hubbard S.S."/>
            <person name="Banfield J.F."/>
        </authorList>
    </citation>
    <scope>NUCLEOTIDE SEQUENCE [LARGE SCALE GENOMIC DNA]</scope>
</reference>
<sequence length="236" mass="27645">MGVFLSNNFIYNLKDVYYFARDKELKNILSNKVLRRGINFYTDFGHISSIIAVAAIESFLNEIFICLLGKYNIEKTTFFSKLTNEQIEKIEKLNLSLKLILIPELLIGKTLEKDKKPYQNSALLIKIRNSFVHYKLDSAPPKGIKELWDKNIALQMAEKSSKNYLDMNKANWQSSLNCSEFIRWSYNTVCETIYSLINLIEGDQQKMLFLSDFSNWHPKIEKLEVEKWFNDNQISI</sequence>
<gene>
    <name evidence="1" type="ORF">A2Y82_03780</name>
</gene>
<evidence type="ECO:0000313" key="1">
    <source>
        <dbReference type="EMBL" id="OGY41303.1"/>
    </source>
</evidence>
<name>A0A1G1XMI6_9BACT</name>
<dbReference type="Proteomes" id="UP000176498">
    <property type="component" value="Unassembled WGS sequence"/>
</dbReference>
<protein>
    <submittedName>
        <fullName evidence="1">Uncharacterized protein</fullName>
    </submittedName>
</protein>
<dbReference type="EMBL" id="MHHZ01000020">
    <property type="protein sequence ID" value="OGY41303.1"/>
    <property type="molecule type" value="Genomic_DNA"/>
</dbReference>
<organism evidence="1 2">
    <name type="scientific">Candidatus Buchananbacteria bacterium RBG_13_36_9</name>
    <dbReference type="NCBI Taxonomy" id="1797530"/>
    <lineage>
        <taxon>Bacteria</taxon>
        <taxon>Candidatus Buchananiibacteriota</taxon>
    </lineage>
</organism>
<accession>A0A1G1XMI6</accession>